<feature type="region of interest" description="Disordered" evidence="1">
    <location>
        <begin position="70"/>
        <end position="97"/>
    </location>
</feature>
<dbReference type="Proteomes" id="UP001144313">
    <property type="component" value="Unassembled WGS sequence"/>
</dbReference>
<evidence type="ECO:0000256" key="1">
    <source>
        <dbReference type="SAM" id="MobiDB-lite"/>
    </source>
</evidence>
<evidence type="ECO:0000313" key="2">
    <source>
        <dbReference type="EMBL" id="GLI40460.1"/>
    </source>
</evidence>
<protein>
    <submittedName>
        <fullName evidence="2">Uncharacterized protein</fullName>
    </submittedName>
</protein>
<accession>A0A9W6G3R8</accession>
<organism evidence="2 3">
    <name type="scientific">Glycomyces algeriensis</name>
    <dbReference type="NCBI Taxonomy" id="256037"/>
    <lineage>
        <taxon>Bacteria</taxon>
        <taxon>Bacillati</taxon>
        <taxon>Actinomycetota</taxon>
        <taxon>Actinomycetes</taxon>
        <taxon>Glycomycetales</taxon>
        <taxon>Glycomycetaceae</taxon>
        <taxon>Glycomyces</taxon>
    </lineage>
</organism>
<dbReference type="EMBL" id="BSDT01000001">
    <property type="protein sequence ID" value="GLI40460.1"/>
    <property type="molecule type" value="Genomic_DNA"/>
</dbReference>
<sequence>MTETALRALVPEGRRLAFAGCRGHAHLRGSSPVGTHTLYAEPGVVAAMLDAVGETQRVDGRSFRAGALRHGARFQSDRPSSRALHGDAFTMSHTALP</sequence>
<proteinExistence type="predicted"/>
<comment type="caution">
    <text evidence="2">The sequence shown here is derived from an EMBL/GenBank/DDBJ whole genome shotgun (WGS) entry which is preliminary data.</text>
</comment>
<keyword evidence="3" id="KW-1185">Reference proteome</keyword>
<reference evidence="2" key="1">
    <citation type="submission" date="2022-12" db="EMBL/GenBank/DDBJ databases">
        <title>Reference genome sequencing for broad-spectrum identification of bacterial and archaeal isolates by mass spectrometry.</title>
        <authorList>
            <person name="Sekiguchi Y."/>
            <person name="Tourlousse D.M."/>
        </authorList>
    </citation>
    <scope>NUCLEOTIDE SEQUENCE</scope>
    <source>
        <strain evidence="2">LLR39Z86</strain>
    </source>
</reference>
<dbReference type="AlphaFoldDB" id="A0A9W6G3R8"/>
<gene>
    <name evidence="2" type="ORF">GALLR39Z86_03100</name>
</gene>
<evidence type="ECO:0000313" key="3">
    <source>
        <dbReference type="Proteomes" id="UP001144313"/>
    </source>
</evidence>
<name>A0A9W6G3R8_9ACTN</name>